<proteinExistence type="predicted"/>
<dbReference type="Proteomes" id="UP000054653">
    <property type="component" value="Unassembled WGS sequence"/>
</dbReference>
<organism evidence="1 2">
    <name type="scientific">Trichinella britovi</name>
    <name type="common">Parasitic roundworm</name>
    <dbReference type="NCBI Taxonomy" id="45882"/>
    <lineage>
        <taxon>Eukaryota</taxon>
        <taxon>Metazoa</taxon>
        <taxon>Ecdysozoa</taxon>
        <taxon>Nematoda</taxon>
        <taxon>Enoplea</taxon>
        <taxon>Dorylaimia</taxon>
        <taxon>Trichinellida</taxon>
        <taxon>Trichinellidae</taxon>
        <taxon>Trichinella</taxon>
    </lineage>
</organism>
<sequence length="38" mass="4375">MDLFKAFNVQLYVIDNSALKHLVLAPWLRSATVYRIAP</sequence>
<dbReference type="EMBL" id="JYDI01003093">
    <property type="protein sequence ID" value="KRY24431.1"/>
    <property type="molecule type" value="Genomic_DNA"/>
</dbReference>
<keyword evidence="2" id="KW-1185">Reference proteome</keyword>
<accession>A0A0V1AHW6</accession>
<reference evidence="1 2" key="1">
    <citation type="submission" date="2015-01" db="EMBL/GenBank/DDBJ databases">
        <title>Evolution of Trichinella species and genotypes.</title>
        <authorList>
            <person name="Korhonen P.K."/>
            <person name="Edoardo P."/>
            <person name="Giuseppe L.R."/>
            <person name="Gasser R.B."/>
        </authorList>
    </citation>
    <scope>NUCLEOTIDE SEQUENCE [LARGE SCALE GENOMIC DNA]</scope>
    <source>
        <strain evidence="1">ISS120</strain>
    </source>
</reference>
<gene>
    <name evidence="1" type="ORF">T03_4645</name>
</gene>
<dbReference type="AlphaFoldDB" id="A0A0V1AHW6"/>
<evidence type="ECO:0000313" key="1">
    <source>
        <dbReference type="EMBL" id="KRY24431.1"/>
    </source>
</evidence>
<name>A0A0V1AHW6_TRIBR</name>
<comment type="caution">
    <text evidence="1">The sequence shown here is derived from an EMBL/GenBank/DDBJ whole genome shotgun (WGS) entry which is preliminary data.</text>
</comment>
<evidence type="ECO:0000313" key="2">
    <source>
        <dbReference type="Proteomes" id="UP000054653"/>
    </source>
</evidence>
<protein>
    <submittedName>
        <fullName evidence="1">Uncharacterized protein</fullName>
    </submittedName>
</protein>